<name>A0A3E4TZ06_9FIRM</name>
<dbReference type="GO" id="GO:0016020">
    <property type="term" value="C:membrane"/>
    <property type="evidence" value="ECO:0007669"/>
    <property type="project" value="TreeGrafter"/>
</dbReference>
<dbReference type="Gene3D" id="3.40.50.1820">
    <property type="entry name" value="alpha/beta hydrolase"/>
    <property type="match status" value="1"/>
</dbReference>
<proteinExistence type="predicted"/>
<dbReference type="PANTHER" id="PTHR43798:SF33">
    <property type="entry name" value="HYDROLASE, PUTATIVE (AFU_ORTHOLOGUE AFUA_2G14860)-RELATED"/>
    <property type="match status" value="1"/>
</dbReference>
<organism evidence="2 3">
    <name type="scientific">Hungatella hathewayi</name>
    <dbReference type="NCBI Taxonomy" id="154046"/>
    <lineage>
        <taxon>Bacteria</taxon>
        <taxon>Bacillati</taxon>
        <taxon>Bacillota</taxon>
        <taxon>Clostridia</taxon>
        <taxon>Lachnospirales</taxon>
        <taxon>Lachnospiraceae</taxon>
        <taxon>Hungatella</taxon>
    </lineage>
</organism>
<keyword evidence="2" id="KW-0378">Hydrolase</keyword>
<evidence type="ECO:0000313" key="3">
    <source>
        <dbReference type="Proteomes" id="UP000261257"/>
    </source>
</evidence>
<accession>A0A3E4TZ06</accession>
<dbReference type="InterPro" id="IPR029058">
    <property type="entry name" value="AB_hydrolase_fold"/>
</dbReference>
<comment type="caution">
    <text evidence="2">The sequence shown here is derived from an EMBL/GenBank/DDBJ whole genome shotgun (WGS) entry which is preliminary data.</text>
</comment>
<gene>
    <name evidence="2" type="ORF">DXC39_25000</name>
</gene>
<dbReference type="SUPFAM" id="SSF53474">
    <property type="entry name" value="alpha/beta-Hydrolases"/>
    <property type="match status" value="1"/>
</dbReference>
<dbReference type="InterPro" id="IPR050266">
    <property type="entry name" value="AB_hydrolase_sf"/>
</dbReference>
<evidence type="ECO:0000259" key="1">
    <source>
        <dbReference type="Pfam" id="PF00561"/>
    </source>
</evidence>
<sequence length="319" mass="36504">MMTLIAIIAAITGLIFAGTLIQTLLCCFERNKLKNNTYGQLVPVNGKHINVEVKGNEKQVIVLLPGRGIVNPILEFRSLANMLAQHFTVVTIEPLGYGLSDETGEERTIENIVKELHECIKKLGYSRYFLLGHSISGVYALYYANCYRDELEGFIGIDTSVPGMEQSIPEVMQKAEDMLPYITRIKQKTGMLRLSLWLHQRKQTGNDMENQLTDCEKKIQKWCMTCRWLNKTMMDEVKNTSYNMEKTSGMKFPDCIPVLFLLARRNTELIPDWEGLHRDIITEQVFNHIEVLDGDHYLYHGKGKEIAATVGDWAGRIRR</sequence>
<reference evidence="2 3" key="1">
    <citation type="submission" date="2018-08" db="EMBL/GenBank/DDBJ databases">
        <title>A genome reference for cultivated species of the human gut microbiota.</title>
        <authorList>
            <person name="Zou Y."/>
            <person name="Xue W."/>
            <person name="Luo G."/>
        </authorList>
    </citation>
    <scope>NUCLEOTIDE SEQUENCE [LARGE SCALE GENOMIC DNA]</scope>
    <source>
        <strain evidence="2 3">TF05-11AC</strain>
    </source>
</reference>
<dbReference type="GO" id="GO:0016787">
    <property type="term" value="F:hydrolase activity"/>
    <property type="evidence" value="ECO:0007669"/>
    <property type="project" value="UniProtKB-KW"/>
</dbReference>
<dbReference type="InterPro" id="IPR000073">
    <property type="entry name" value="AB_hydrolase_1"/>
</dbReference>
<dbReference type="Proteomes" id="UP000261257">
    <property type="component" value="Unassembled WGS sequence"/>
</dbReference>
<dbReference type="Pfam" id="PF00561">
    <property type="entry name" value="Abhydrolase_1"/>
    <property type="match status" value="1"/>
</dbReference>
<dbReference type="AlphaFoldDB" id="A0A3E4TZ06"/>
<dbReference type="EMBL" id="QSSQ01000036">
    <property type="protein sequence ID" value="RGL97662.1"/>
    <property type="molecule type" value="Genomic_DNA"/>
</dbReference>
<evidence type="ECO:0000313" key="2">
    <source>
        <dbReference type="EMBL" id="RGL97662.1"/>
    </source>
</evidence>
<dbReference type="PANTHER" id="PTHR43798">
    <property type="entry name" value="MONOACYLGLYCEROL LIPASE"/>
    <property type="match status" value="1"/>
</dbReference>
<feature type="domain" description="AB hydrolase-1" evidence="1">
    <location>
        <begin position="60"/>
        <end position="169"/>
    </location>
</feature>
<protein>
    <submittedName>
        <fullName evidence="2">Alpha/beta hydrolase</fullName>
    </submittedName>
</protein>